<evidence type="ECO:0000313" key="3">
    <source>
        <dbReference type="Proteomes" id="UP000325081"/>
    </source>
</evidence>
<accession>A0A5A7P888</accession>
<evidence type="ECO:0000313" key="2">
    <source>
        <dbReference type="EMBL" id="GER28746.1"/>
    </source>
</evidence>
<sequence length="121" mass="13015">MDSTTSSISACRRRAPTPKDRRARCVAVGPSPVVAVRRRSRGGVKPRARAGAIGLAAKSEVEEVRLEAKRSEVGAERDNETDGEDDENLVCKRICVGAEDGVVLPLDWPENLVFGSGRSAR</sequence>
<protein>
    <submittedName>
        <fullName evidence="2">Sodium/calcium exchanger 3</fullName>
    </submittedName>
</protein>
<dbReference type="Proteomes" id="UP000325081">
    <property type="component" value="Unassembled WGS sequence"/>
</dbReference>
<dbReference type="OrthoDB" id="5954035at2759"/>
<evidence type="ECO:0000256" key="1">
    <source>
        <dbReference type="SAM" id="MobiDB-lite"/>
    </source>
</evidence>
<organism evidence="2 3">
    <name type="scientific">Striga asiatica</name>
    <name type="common">Asiatic witchweed</name>
    <name type="synonym">Buchnera asiatica</name>
    <dbReference type="NCBI Taxonomy" id="4170"/>
    <lineage>
        <taxon>Eukaryota</taxon>
        <taxon>Viridiplantae</taxon>
        <taxon>Streptophyta</taxon>
        <taxon>Embryophyta</taxon>
        <taxon>Tracheophyta</taxon>
        <taxon>Spermatophyta</taxon>
        <taxon>Magnoliopsida</taxon>
        <taxon>eudicotyledons</taxon>
        <taxon>Gunneridae</taxon>
        <taxon>Pentapetalae</taxon>
        <taxon>asterids</taxon>
        <taxon>lamiids</taxon>
        <taxon>Lamiales</taxon>
        <taxon>Orobanchaceae</taxon>
        <taxon>Buchnereae</taxon>
        <taxon>Striga</taxon>
    </lineage>
</organism>
<gene>
    <name evidence="2" type="ORF">STAS_04557</name>
</gene>
<name>A0A5A7P888_STRAF</name>
<comment type="caution">
    <text evidence="2">The sequence shown here is derived from an EMBL/GenBank/DDBJ whole genome shotgun (WGS) entry which is preliminary data.</text>
</comment>
<keyword evidence="3" id="KW-1185">Reference proteome</keyword>
<dbReference type="AlphaFoldDB" id="A0A5A7P888"/>
<proteinExistence type="predicted"/>
<feature type="region of interest" description="Disordered" evidence="1">
    <location>
        <begin position="1"/>
        <end position="23"/>
    </location>
</feature>
<reference evidence="3" key="1">
    <citation type="journal article" date="2019" name="Curr. Biol.">
        <title>Genome Sequence of Striga asiatica Provides Insight into the Evolution of Plant Parasitism.</title>
        <authorList>
            <person name="Yoshida S."/>
            <person name="Kim S."/>
            <person name="Wafula E.K."/>
            <person name="Tanskanen J."/>
            <person name="Kim Y.M."/>
            <person name="Honaas L."/>
            <person name="Yang Z."/>
            <person name="Spallek T."/>
            <person name="Conn C.E."/>
            <person name="Ichihashi Y."/>
            <person name="Cheong K."/>
            <person name="Cui S."/>
            <person name="Der J.P."/>
            <person name="Gundlach H."/>
            <person name="Jiao Y."/>
            <person name="Hori C."/>
            <person name="Ishida J.K."/>
            <person name="Kasahara H."/>
            <person name="Kiba T."/>
            <person name="Kim M.S."/>
            <person name="Koo N."/>
            <person name="Laohavisit A."/>
            <person name="Lee Y.H."/>
            <person name="Lumba S."/>
            <person name="McCourt P."/>
            <person name="Mortimer J.C."/>
            <person name="Mutuku J.M."/>
            <person name="Nomura T."/>
            <person name="Sasaki-Sekimoto Y."/>
            <person name="Seto Y."/>
            <person name="Wang Y."/>
            <person name="Wakatake T."/>
            <person name="Sakakibara H."/>
            <person name="Demura T."/>
            <person name="Yamaguchi S."/>
            <person name="Yoneyama K."/>
            <person name="Manabe R.I."/>
            <person name="Nelson D.C."/>
            <person name="Schulman A.H."/>
            <person name="Timko M.P."/>
            <person name="dePamphilis C.W."/>
            <person name="Choi D."/>
            <person name="Shirasu K."/>
        </authorList>
    </citation>
    <scope>NUCLEOTIDE SEQUENCE [LARGE SCALE GENOMIC DNA]</scope>
    <source>
        <strain evidence="3">cv. UVA1</strain>
    </source>
</reference>
<dbReference type="EMBL" id="BKCP01003002">
    <property type="protein sequence ID" value="GER28746.1"/>
    <property type="molecule type" value="Genomic_DNA"/>
</dbReference>
<feature type="compositionally biased region" description="Basic residues" evidence="1">
    <location>
        <begin position="11"/>
        <end position="23"/>
    </location>
</feature>